<feature type="region of interest" description="Disordered" evidence="1">
    <location>
        <begin position="23"/>
        <end position="43"/>
    </location>
</feature>
<sequence length="43" mass="5015">HRLNEWAIKIERTRARADPVQMGYHPMNVNRTVGKRADRGIVT</sequence>
<feature type="non-terminal residue" evidence="2">
    <location>
        <position position="1"/>
    </location>
</feature>
<reference evidence="2" key="1">
    <citation type="journal article" date="2014" name="Front. Microbiol.">
        <title>High frequency of phylogenetically diverse reductive dehalogenase-homologous genes in deep subseafloor sedimentary metagenomes.</title>
        <authorList>
            <person name="Kawai M."/>
            <person name="Futagami T."/>
            <person name="Toyoda A."/>
            <person name="Takaki Y."/>
            <person name="Nishi S."/>
            <person name="Hori S."/>
            <person name="Arai W."/>
            <person name="Tsubouchi T."/>
            <person name="Morono Y."/>
            <person name="Uchiyama I."/>
            <person name="Ito T."/>
            <person name="Fujiyama A."/>
            <person name="Inagaki F."/>
            <person name="Takami H."/>
        </authorList>
    </citation>
    <scope>NUCLEOTIDE SEQUENCE</scope>
    <source>
        <strain evidence="2">Expedition CK06-06</strain>
    </source>
</reference>
<dbReference type="EMBL" id="BART01023531">
    <property type="protein sequence ID" value="GAG93643.1"/>
    <property type="molecule type" value="Genomic_DNA"/>
</dbReference>
<proteinExistence type="predicted"/>
<protein>
    <submittedName>
        <fullName evidence="2">Uncharacterized protein</fullName>
    </submittedName>
</protein>
<organism evidence="2">
    <name type="scientific">marine sediment metagenome</name>
    <dbReference type="NCBI Taxonomy" id="412755"/>
    <lineage>
        <taxon>unclassified sequences</taxon>
        <taxon>metagenomes</taxon>
        <taxon>ecological metagenomes</taxon>
    </lineage>
</organism>
<dbReference type="AlphaFoldDB" id="X1CBD7"/>
<gene>
    <name evidence="2" type="ORF">S01H4_42785</name>
</gene>
<name>X1CBD7_9ZZZZ</name>
<evidence type="ECO:0000313" key="2">
    <source>
        <dbReference type="EMBL" id="GAG93643.1"/>
    </source>
</evidence>
<accession>X1CBD7</accession>
<evidence type="ECO:0000256" key="1">
    <source>
        <dbReference type="SAM" id="MobiDB-lite"/>
    </source>
</evidence>
<comment type="caution">
    <text evidence="2">The sequence shown here is derived from an EMBL/GenBank/DDBJ whole genome shotgun (WGS) entry which is preliminary data.</text>
</comment>